<dbReference type="OMA" id="PVMELMW"/>
<feature type="region of interest" description="Disordered" evidence="2">
    <location>
        <begin position="1"/>
        <end position="21"/>
    </location>
</feature>
<dbReference type="HOGENOM" id="CLU_055037_1_0_1"/>
<protein>
    <submittedName>
        <fullName evidence="3">Os12g0299700 protein</fullName>
    </submittedName>
</protein>
<reference evidence="3" key="8">
    <citation type="submission" date="2012-08" db="EMBL/GenBank/DDBJ databases">
        <title>Oryza sativa nipponbare(GA3) genomic DNA, chromosome 12.</title>
        <authorList>
            <consortium name="IRGSP(International Rice Genome Sequencing Project)"/>
        </authorList>
    </citation>
    <scope>NUCLEOTIDE SEQUENCE</scope>
</reference>
<reference evidence="5" key="6">
    <citation type="journal article" date="2008" name="Nucleic Acids Res.">
        <title>The rice annotation project database (RAP-DB): 2008 update.</title>
        <authorList>
            <consortium name="The rice annotation project (RAP)"/>
        </authorList>
    </citation>
    <scope>GENOME REANNOTATION</scope>
    <source>
        <strain evidence="5">cv. Nipponbare</strain>
    </source>
</reference>
<dbReference type="Gramene" id="Os12t0299700-01">
    <property type="protein sequence ID" value="Os12t0299700-01"/>
    <property type="gene ID" value="Os12g0299700"/>
</dbReference>
<dbReference type="InterPro" id="IPR045056">
    <property type="entry name" value="Nop56/Nop58"/>
</dbReference>
<dbReference type="OrthoDB" id="593392at2759"/>
<feature type="coiled-coil region" evidence="1">
    <location>
        <begin position="302"/>
        <end position="333"/>
    </location>
</feature>
<evidence type="ECO:0000313" key="3">
    <source>
        <dbReference type="EMBL" id="BAF29640.1"/>
    </source>
</evidence>
<dbReference type="EMBL" id="AP008218">
    <property type="protein sequence ID" value="BAF29640.1"/>
    <property type="molecule type" value="Genomic_DNA"/>
</dbReference>
<reference evidence="3 5" key="1">
    <citation type="journal article" date="2005" name="Nature">
        <title>The map-based sequence of the rice genome.</title>
        <authorList>
            <consortium name="International rice genome sequencing project (IRGSP)"/>
            <person name="Matsumoto T."/>
            <person name="Wu J."/>
            <person name="Kanamori H."/>
            <person name="Katayose Y."/>
            <person name="Fujisawa M."/>
            <person name="Namiki N."/>
            <person name="Mizuno H."/>
            <person name="Yamamoto K."/>
            <person name="Antonio B.A."/>
            <person name="Baba T."/>
            <person name="Sakata K."/>
            <person name="Nagamura Y."/>
            <person name="Aoki H."/>
            <person name="Arikawa K."/>
            <person name="Arita K."/>
            <person name="Bito T."/>
            <person name="Chiden Y."/>
            <person name="Fujitsuka N."/>
            <person name="Fukunaka R."/>
            <person name="Hamada M."/>
            <person name="Harada C."/>
            <person name="Hayashi A."/>
            <person name="Hijishita S."/>
            <person name="Honda M."/>
            <person name="Hosokawa S."/>
            <person name="Ichikawa Y."/>
            <person name="Idonuma A."/>
            <person name="Iijima M."/>
            <person name="Ikeda M."/>
            <person name="Ikeno M."/>
            <person name="Ito K."/>
            <person name="Ito S."/>
            <person name="Ito T."/>
            <person name="Ito Y."/>
            <person name="Ito Y."/>
            <person name="Iwabuchi A."/>
            <person name="Kamiya K."/>
            <person name="Karasawa W."/>
            <person name="Kurita K."/>
            <person name="Katagiri S."/>
            <person name="Kikuta A."/>
            <person name="Kobayashi H."/>
            <person name="Kobayashi N."/>
            <person name="Machita K."/>
            <person name="Maehara T."/>
            <person name="Masukawa M."/>
            <person name="Mizubayashi T."/>
            <person name="Mukai Y."/>
            <person name="Nagasaki H."/>
            <person name="Nagata Y."/>
            <person name="Naito S."/>
            <person name="Nakashima M."/>
            <person name="Nakama Y."/>
            <person name="Nakamichi Y."/>
            <person name="Nakamura M."/>
            <person name="Meguro A."/>
            <person name="Negishi M."/>
            <person name="Ohta I."/>
            <person name="Ohta T."/>
            <person name="Okamoto M."/>
            <person name="Ono N."/>
            <person name="Saji S."/>
            <person name="Sakaguchi M."/>
            <person name="Sakai K."/>
            <person name="Shibata M."/>
            <person name="Shimokawa T."/>
            <person name="Song J."/>
            <person name="Takazaki Y."/>
            <person name="Terasawa K."/>
            <person name="Tsugane M."/>
            <person name="Tsuji K."/>
            <person name="Ueda S."/>
            <person name="Waki K."/>
            <person name="Yamagata H."/>
            <person name="Yamamoto M."/>
            <person name="Yamamoto S."/>
            <person name="Yamane H."/>
            <person name="Yoshiki S."/>
            <person name="Yoshihara R."/>
            <person name="Yukawa K."/>
            <person name="Zhong H."/>
            <person name="Yano M."/>
            <person name="Yuan Q."/>
            <person name="Ouyang S."/>
            <person name="Liu J."/>
            <person name="Jones K.M."/>
            <person name="Gansberger K."/>
            <person name="Moffat K."/>
            <person name="Hill J."/>
            <person name="Bera J."/>
            <person name="Fadrosh D."/>
            <person name="Jin S."/>
            <person name="Johri S."/>
            <person name="Kim M."/>
            <person name="Overton L."/>
            <person name="Reardon M."/>
            <person name="Tsitrin T."/>
            <person name="Vuong H."/>
            <person name="Weaver B."/>
            <person name="Ciecko A."/>
            <person name="Tallon L."/>
            <person name="Jackson J."/>
            <person name="Pai G."/>
            <person name="Aken S.V."/>
            <person name="Utterback T."/>
            <person name="Reidmuller S."/>
            <person name="Feldblyum T."/>
            <person name="Hsiao J."/>
            <person name="Zismann V."/>
            <person name="Iobst S."/>
            <person name="de Vazeille A.R."/>
            <person name="Buell C.R."/>
            <person name="Ying K."/>
            <person name="Li Y."/>
            <person name="Lu T."/>
            <person name="Huang Y."/>
            <person name="Zhao Q."/>
            <person name="Feng Q."/>
            <person name="Zhang L."/>
            <person name="Zhu J."/>
            <person name="Weng Q."/>
            <person name="Mu J."/>
            <person name="Lu Y."/>
            <person name="Fan D."/>
            <person name="Liu Y."/>
            <person name="Guan J."/>
            <person name="Zhang Y."/>
            <person name="Yu S."/>
            <person name="Liu X."/>
            <person name="Zhang Y."/>
            <person name="Hong G."/>
            <person name="Han B."/>
            <person name="Choisne N."/>
            <person name="Demange N."/>
            <person name="Orjeda G."/>
            <person name="Samain S."/>
            <person name="Cattolico L."/>
            <person name="Pelletier E."/>
            <person name="Couloux A."/>
            <person name="Segurens B."/>
            <person name="Wincker P."/>
            <person name="D'Hont A."/>
            <person name="Scarpelli C."/>
            <person name="Weissenbach J."/>
            <person name="Salanoubat M."/>
            <person name="Quetier F."/>
            <person name="Yu Y."/>
            <person name="Kim H.R."/>
            <person name="Rambo T."/>
            <person name="Currie J."/>
            <person name="Collura K."/>
            <person name="Luo M."/>
            <person name="Yang T."/>
            <person name="Ammiraju J.S.S."/>
            <person name="Engler F."/>
            <person name="Soderlund C."/>
            <person name="Wing R.A."/>
            <person name="Palmer L.E."/>
            <person name="de la Bastide M."/>
            <person name="Spiegel L."/>
            <person name="Nascimento L."/>
            <person name="Zutavern T."/>
            <person name="O'Shaughnessy A."/>
            <person name="Dike S."/>
            <person name="Dedhia N."/>
            <person name="Preston R."/>
            <person name="Balija V."/>
            <person name="McCombie W.R."/>
            <person name="Chow T."/>
            <person name="Chen H."/>
            <person name="Chung M."/>
            <person name="Chen C."/>
            <person name="Shaw J."/>
            <person name="Wu H."/>
            <person name="Hsiao K."/>
            <person name="Chao Y."/>
            <person name="Chu M."/>
            <person name="Cheng C."/>
            <person name="Hour A."/>
            <person name="Lee P."/>
            <person name="Lin S."/>
            <person name="Lin Y."/>
            <person name="Liou J."/>
            <person name="Liu S."/>
            <person name="Hsing Y."/>
            <person name="Raghuvanshi S."/>
            <person name="Mohanty A."/>
            <person name="Bharti A.K."/>
            <person name="Gaur A."/>
            <person name="Gupta V."/>
            <person name="Kumar D."/>
            <person name="Ravi V."/>
            <person name="Vij S."/>
            <person name="Kapur A."/>
            <person name="Khurana P."/>
            <person name="Khurana P."/>
            <person name="Khurana J.P."/>
            <person name="Tyagi A.K."/>
            <person name="Gaikwad K."/>
            <person name="Singh A."/>
            <person name="Dalal V."/>
            <person name="Srivastava S."/>
            <person name="Dixit A."/>
            <person name="Pal A.K."/>
            <person name="Ghazi I.A."/>
            <person name="Yadav M."/>
            <person name="Pandit A."/>
            <person name="Bhargava A."/>
            <person name="Sureshbabu K."/>
            <person name="Batra K."/>
            <person name="Sharma T.R."/>
            <person name="Mohapatra T."/>
            <person name="Singh N.K."/>
            <person name="Messing J."/>
            <person name="Nelson A.B."/>
            <person name="Fuks G."/>
            <person name="Kavchok S."/>
            <person name="Keizer G."/>
            <person name="Linton E."/>
            <person name="Llaca V."/>
            <person name="Song R."/>
            <person name="Tanyolac B."/>
            <person name="Young S."/>
            <person name="Ho-Il K."/>
            <person name="Hahn J.H."/>
            <person name="Sangsakoo G."/>
            <person name="Vanavichit A."/>
            <person name="de Mattos Luiz.A.T."/>
            <person name="Zimmer P.D."/>
            <person name="Malone G."/>
            <person name="Dellagostin O."/>
            <person name="de Oliveira A.C."/>
            <person name="Bevan M."/>
            <person name="Bancroft I."/>
            <person name="Minx P."/>
            <person name="Cordum H."/>
            <person name="Wilson R."/>
            <person name="Cheng Z."/>
            <person name="Jin W."/>
            <person name="Jiang J."/>
            <person name="Leong S.A."/>
            <person name="Iwama H."/>
            <person name="Gojobori T."/>
            <person name="Itoh T."/>
            <person name="Niimura Y."/>
            <person name="Fujii Y."/>
            <person name="Habara T."/>
            <person name="Sakai H."/>
            <person name="Sato Y."/>
            <person name="Wilson G."/>
            <person name="Kumar K."/>
            <person name="McCouch S."/>
            <person name="Juretic N."/>
            <person name="Hoen D."/>
            <person name="Wright S."/>
            <person name="Bruskiewich R."/>
            <person name="Bureau T."/>
            <person name="Miyao A."/>
            <person name="Hirochika H."/>
            <person name="Nishikawa T."/>
            <person name="Kadowaki K."/>
            <person name="Sugiura M."/>
            <person name="Burr B."/>
            <person name="Sasaki T."/>
        </authorList>
    </citation>
    <scope>NUCLEOTIDE SEQUENCE [LARGE SCALE GENOMIC DNA]</scope>
    <source>
        <strain evidence="5">cv. Nipponbare</strain>
    </source>
</reference>
<dbReference type="GO" id="GO:0031428">
    <property type="term" value="C:box C/D methylation guide snoRNP complex"/>
    <property type="evidence" value="ECO:0007669"/>
    <property type="project" value="InterPro"/>
</dbReference>
<reference evidence="3" key="4">
    <citation type="journal article" date="2007" name="Genome Res.">
        <title>Curated Genome Annotation of Oryza sativa ssp. japonica and Comparative Genome Analysis with Arabidopsis thaliana.</title>
        <authorList>
            <consortium name="The Rice Annotation Project (RAP)"/>
            <person name="Itoh T."/>
            <person name="Tanaka T."/>
            <person name="Barrero R.A."/>
            <person name="Yamasaki C."/>
            <person name="Fujii Y."/>
            <person name="Hilton P.B."/>
            <person name="Antonio B.A."/>
            <person name="Aono H."/>
            <person name="Apweiler R."/>
            <person name="Bruskiewich R."/>
            <person name="Bureau T."/>
            <person name="Burr F."/>
            <person name="Costa de Oliveira A."/>
            <person name="Fuks G."/>
            <person name="Habara T."/>
            <person name="Haberer G."/>
            <person name="Han B."/>
            <person name="Harada E."/>
            <person name="Hiraki A.T."/>
            <person name="Hirochika H."/>
            <person name="Hoen D."/>
            <person name="Hokari H."/>
            <person name="Hosokawa S."/>
            <person name="Hsing Y."/>
            <person name="Ikawa H."/>
            <person name="Ikeo K."/>
            <person name="Imanishi T."/>
            <person name="Ito Y."/>
            <person name="Jaiswal P."/>
            <person name="Kanno M."/>
            <person name="Kawahara Y."/>
            <person name="Kawamura T."/>
            <person name="Kawashima H."/>
            <person name="Khurana J.P."/>
            <person name="Kikuchi S."/>
            <person name="Komatsu S."/>
            <person name="Koyanagi K.O."/>
            <person name="Kubooka H."/>
            <person name="Lieberherr D."/>
            <person name="Lin Y.C."/>
            <person name="Lonsdale D."/>
            <person name="Matsumoto T."/>
            <person name="Matsuya A."/>
            <person name="McCombie W.R."/>
            <person name="Messing J."/>
            <person name="Miyao A."/>
            <person name="Mulder N."/>
            <person name="Nagamura Y."/>
            <person name="Nam J."/>
            <person name="Namiki N."/>
            <person name="Numa H."/>
            <person name="Nurimoto S."/>
            <person name="O'donovan C."/>
            <person name="Ohyanagi H."/>
            <person name="Okido T."/>
            <person name="Oota S."/>
            <person name="Osato N."/>
            <person name="Palmer L.E."/>
            <person name="Quetier F."/>
            <person name="Raghuvanshi S."/>
            <person name="Saichi N."/>
            <person name="Sakai H."/>
            <person name="Sakai Y."/>
            <person name="Sakata K."/>
            <person name="Sakurai T."/>
            <person name="Sato F."/>
            <person name="Sato Y."/>
            <person name="Schoof H."/>
            <person name="Seki M."/>
            <person name="Shibata M."/>
            <person name="Shimizu Y."/>
            <person name="Shinozaki K."/>
            <person name="Shinso Y."/>
            <person name="Singh N.K."/>
            <person name="Smith-White B."/>
            <person name="Takeda J."/>
            <person name="Tanino M."/>
            <person name="Tatusova T."/>
            <person name="Thongjuea S."/>
            <person name="Todokoro F."/>
            <person name="Tsugane M."/>
            <person name="Tyagi A.K."/>
            <person name="Vanavichit A."/>
            <person name="Wang A."/>
            <person name="Wing R.A."/>
            <person name="Yamaguchi K."/>
            <person name="Yamamoto M."/>
            <person name="Yamamoto N."/>
            <person name="Yu Y."/>
            <person name="Zhang H."/>
            <person name="Zhao Q."/>
            <person name="Higo K."/>
            <person name="Burr B."/>
            <person name="Gojobori T."/>
            <person name="Sasaki T."/>
        </authorList>
    </citation>
    <scope>NUCLEOTIDE SEQUENCE</scope>
</reference>
<sequence>MTGKRSTSTSTSTSTSSKRGCSATRTATAGSIAGVDHNTYHCLIVLVLFETPSGFAMFGMSGDRLIQPNALQEIWANFGVDYRVSKFIWLKEFREIKDKSSAINHDTGVSCDLAEMIMKWHHPGQKMAVGKPEYKEIIERSLSVPCMFDEIVMEVMWGLKNLMHVLVPQEKMKLSKDDYLPMSQGLYMLLNRYGLDVKPEMVTDSIIKLACFLLDCEYCDVKNSKHLRWTGEYIEKRSGIKCLDWDLMKLATGIKIICYPTERSTAEEAMFTQDELSKLVKDAHKYEGKIRKRSFMNAYSEMVEARQLIPMAQKQLEDLVKEAKDACEAEQST</sequence>
<dbReference type="EMBL" id="CM000149">
    <property type="protein sequence ID" value="EEE53078.1"/>
    <property type="molecule type" value="Genomic_DNA"/>
</dbReference>
<dbReference type="GO" id="GO:0030515">
    <property type="term" value="F:snoRNA binding"/>
    <property type="evidence" value="ECO:0007669"/>
    <property type="project" value="InterPro"/>
</dbReference>
<reference evidence="3" key="5">
    <citation type="journal article" date="2008" name="Nucleic Acids Res.">
        <title>The Rice Annotation Project Database (RAP-DB): 2008 update.</title>
        <authorList>
            <consortium name="The Rice Annotation Project (RAP)"/>
            <person name="Tanaka T."/>
            <person name="Antonio B.A."/>
            <person name="Kikuchi S."/>
            <person name="Matsumoto T."/>
            <person name="Nagamura Y."/>
            <person name="Numa H."/>
            <person name="Sakai H."/>
            <person name="Wu J."/>
            <person name="Itoh T."/>
            <person name="Sasaki T."/>
            <person name="Aono R."/>
            <person name="Fujii Y."/>
            <person name="Habara T."/>
            <person name="Harada E."/>
            <person name="Kanno M."/>
            <person name="Kawahara Y."/>
            <person name="Kawashima H."/>
            <person name="Kubooka H."/>
            <person name="Matsuya A."/>
            <person name="Nakaoka H."/>
            <person name="Saichi N."/>
            <person name="Sanbonmatsu R."/>
            <person name="Sato Y."/>
            <person name="Shinso Y."/>
            <person name="Suzuki M."/>
            <person name="Takeda J."/>
            <person name="Tanino M."/>
            <person name="Todokoro F."/>
            <person name="Yamaguchi K."/>
            <person name="Yamamoto N."/>
            <person name="Yamasaki C."/>
            <person name="Imanishi T."/>
            <person name="Okido T."/>
            <person name="Tada M."/>
            <person name="Ikeo K."/>
            <person name="Tateno Y."/>
            <person name="Gojobori T."/>
            <person name="Lin Y.C."/>
            <person name="Wei F.J."/>
            <person name="Hsing Y.I."/>
            <person name="Zhao Q."/>
            <person name="Han B."/>
            <person name="Kramer M.R."/>
            <person name="McCombie R.W."/>
            <person name="Lonsdale D."/>
            <person name="O'Donovan C.C."/>
            <person name="Whitfield E.J."/>
            <person name="Apweiler R."/>
            <person name="Koyanagi K.O."/>
            <person name="Khurana J.P."/>
            <person name="Raghuvanshi S."/>
            <person name="Singh N.K."/>
            <person name="Tyagi A.K."/>
            <person name="Haberer G."/>
            <person name="Fujisawa M."/>
            <person name="Hosokawa S."/>
            <person name="Ito Y."/>
            <person name="Ikawa H."/>
            <person name="Shibata M."/>
            <person name="Yamamoto M."/>
            <person name="Bruskiewich R.M."/>
            <person name="Hoen D.R."/>
            <person name="Bureau TE."/>
            <person name="Namiki N."/>
            <person name="Ohyanagi H."/>
            <person name="Sakai Y."/>
            <person name="Nobushima S."/>
            <person name="Sakata K."/>
            <person name="Barrero R.A."/>
            <person name="Sato Y."/>
            <person name="Souvorov A."/>
            <person name="Smith-White B."/>
            <person name="Tatusova T."/>
            <person name="An S."/>
            <person name="An G."/>
            <person name="OOta S."/>
            <person name="Fuks G."/>
            <person name="Messing J."/>
            <person name="Christie K.R."/>
            <person name="Lieberherr D."/>
            <person name="Kim H."/>
            <person name="Zuccolo A."/>
            <person name="Wing R.A."/>
            <person name="Nobuta K."/>
            <person name="Green P.J."/>
            <person name="Lu C."/>
            <person name="Meyers BC."/>
            <person name="Chaparro C."/>
            <person name="Piegu B."/>
            <person name="Panaud O."/>
            <person name="Echeverria M."/>
        </authorList>
    </citation>
    <scope>NUCLEOTIDE SEQUENCE</scope>
</reference>
<dbReference type="PANTHER" id="PTHR10894">
    <property type="entry name" value="NUCLEOLAR PROTEIN 5 NUCLEOLAR PROTEIN NOP5 NOP58"/>
    <property type="match status" value="1"/>
</dbReference>
<accession>B9GCS1</accession>
<dbReference type="Proteomes" id="UP000000763">
    <property type="component" value="Chromosome 12"/>
</dbReference>
<dbReference type="PANTHER" id="PTHR10894:SF35">
    <property type="entry name" value="PROTEIN, PUTATIVE, EXPRESSED-RELATED"/>
    <property type="match status" value="1"/>
</dbReference>
<evidence type="ECO:0000313" key="5">
    <source>
        <dbReference type="Proteomes" id="UP000000763"/>
    </source>
</evidence>
<name>A0A8J8Y233_ORYSJ</name>
<dbReference type="GO" id="GO:0032040">
    <property type="term" value="C:small-subunit processome"/>
    <property type="evidence" value="ECO:0007669"/>
    <property type="project" value="InterPro"/>
</dbReference>
<reference evidence="4" key="7">
    <citation type="submission" date="2008-12" db="EMBL/GenBank/DDBJ databases">
        <title>Improved gene annotation of the rice (Oryza sativa) genomes.</title>
        <authorList>
            <person name="Wang J."/>
            <person name="Li R."/>
            <person name="Fan W."/>
            <person name="Huang Q."/>
            <person name="Zhang J."/>
            <person name="Zhou Y."/>
            <person name="Hu Y."/>
            <person name="Zi S."/>
            <person name="Li J."/>
            <person name="Ni P."/>
            <person name="Zheng H."/>
            <person name="Zhang Y."/>
            <person name="Zhao M."/>
            <person name="Hao Q."/>
            <person name="McDermott J."/>
            <person name="Samudrala R."/>
            <person name="Kristiansen K."/>
            <person name="Wong G.K.-S."/>
        </authorList>
    </citation>
    <scope>NUCLEOTIDE SEQUENCE</scope>
</reference>
<keyword evidence="1" id="KW-0175">Coiled coil</keyword>
<evidence type="ECO:0000256" key="1">
    <source>
        <dbReference type="SAM" id="Coils"/>
    </source>
</evidence>
<organism evidence="4">
    <name type="scientific">Oryza sativa subsp. japonica</name>
    <name type="common">Rice</name>
    <dbReference type="NCBI Taxonomy" id="39947"/>
    <lineage>
        <taxon>Eukaryota</taxon>
        <taxon>Viridiplantae</taxon>
        <taxon>Streptophyta</taxon>
        <taxon>Embryophyta</taxon>
        <taxon>Tracheophyta</taxon>
        <taxon>Spermatophyta</taxon>
        <taxon>Magnoliopsida</taxon>
        <taxon>Liliopsida</taxon>
        <taxon>Poales</taxon>
        <taxon>Poaceae</taxon>
        <taxon>BOP clade</taxon>
        <taxon>Oryzoideae</taxon>
        <taxon>Oryzeae</taxon>
        <taxon>Oryzinae</taxon>
        <taxon>Oryza</taxon>
        <taxon>Oryza sativa</taxon>
    </lineage>
</organism>
<dbReference type="KEGG" id="dosa:Os12g0299700"/>
<feature type="compositionally biased region" description="Low complexity" evidence="2">
    <location>
        <begin position="1"/>
        <end position="17"/>
    </location>
</feature>
<reference evidence="4" key="2">
    <citation type="journal article" date="2005" name="PLoS Biol.">
        <title>The genomes of Oryza sativa: a history of duplications.</title>
        <authorList>
            <person name="Yu J."/>
            <person name="Wang J."/>
            <person name="Lin W."/>
            <person name="Li S."/>
            <person name="Li H."/>
            <person name="Zhou J."/>
            <person name="Ni P."/>
            <person name="Dong W."/>
            <person name="Hu S."/>
            <person name="Zeng C."/>
            <person name="Zhang J."/>
            <person name="Zhang Y."/>
            <person name="Li R."/>
            <person name="Xu Z."/>
            <person name="Li S."/>
            <person name="Li X."/>
            <person name="Zheng H."/>
            <person name="Cong L."/>
            <person name="Lin L."/>
            <person name="Yin J."/>
            <person name="Geng J."/>
            <person name="Li G."/>
            <person name="Shi J."/>
            <person name="Liu J."/>
            <person name="Lv H."/>
            <person name="Li J."/>
            <person name="Wang J."/>
            <person name="Deng Y."/>
            <person name="Ran L."/>
            <person name="Shi X."/>
            <person name="Wang X."/>
            <person name="Wu Q."/>
            <person name="Li C."/>
            <person name="Ren X."/>
            <person name="Wang J."/>
            <person name="Wang X."/>
            <person name="Li D."/>
            <person name="Liu D."/>
            <person name="Zhang X."/>
            <person name="Ji Z."/>
            <person name="Zhao W."/>
            <person name="Sun Y."/>
            <person name="Zhang Z."/>
            <person name="Bao J."/>
            <person name="Han Y."/>
            <person name="Dong L."/>
            <person name="Ji J."/>
            <person name="Chen P."/>
            <person name="Wu S."/>
            <person name="Liu J."/>
            <person name="Xiao Y."/>
            <person name="Bu D."/>
            <person name="Tan J."/>
            <person name="Yang L."/>
            <person name="Ye C."/>
            <person name="Zhang J."/>
            <person name="Xu J."/>
            <person name="Zhou Y."/>
            <person name="Yu Y."/>
            <person name="Zhang B."/>
            <person name="Zhuang S."/>
            <person name="Wei H."/>
            <person name="Liu B."/>
            <person name="Lei M."/>
            <person name="Yu H."/>
            <person name="Li Y."/>
            <person name="Xu H."/>
            <person name="Wei S."/>
            <person name="He X."/>
            <person name="Fang L."/>
            <person name="Zhang Z."/>
            <person name="Zhang Y."/>
            <person name="Huang X."/>
            <person name="Su Z."/>
            <person name="Tong W."/>
            <person name="Li J."/>
            <person name="Tong Z."/>
            <person name="Li S."/>
            <person name="Ye J."/>
            <person name="Wang L."/>
            <person name="Fang L."/>
            <person name="Lei T."/>
            <person name="Chen C."/>
            <person name="Chen H."/>
            <person name="Xu Z."/>
            <person name="Li H."/>
            <person name="Huang H."/>
            <person name="Zhang F."/>
            <person name="Xu H."/>
            <person name="Li N."/>
            <person name="Zhao C."/>
            <person name="Li S."/>
            <person name="Dong L."/>
            <person name="Huang Y."/>
            <person name="Li L."/>
            <person name="Xi Y."/>
            <person name="Qi Q."/>
            <person name="Li W."/>
            <person name="Zhang B."/>
            <person name="Hu W."/>
            <person name="Zhang Y."/>
            <person name="Tian X."/>
            <person name="Jiao Y."/>
            <person name="Liang X."/>
            <person name="Jin J."/>
            <person name="Gao L."/>
            <person name="Zheng W."/>
            <person name="Hao B."/>
            <person name="Liu S."/>
            <person name="Wang W."/>
            <person name="Yuan L."/>
            <person name="Cao M."/>
            <person name="McDermott J."/>
            <person name="Samudrala R."/>
            <person name="Wang J."/>
            <person name="Wong G.K."/>
            <person name="Yang H."/>
        </authorList>
    </citation>
    <scope>NUCLEOTIDE SEQUENCE [LARGE SCALE GENOMIC DNA]</scope>
</reference>
<dbReference type="AlphaFoldDB" id="A0A8J8Y233"/>
<proteinExistence type="predicted"/>
<gene>
    <name evidence="3" type="ordered locus">Os12g0299700</name>
    <name evidence="4" type="ORF">OsJ_35832</name>
</gene>
<reference evidence="3" key="3">
    <citation type="journal article" date="2006" name="Nucleic Acids Res.">
        <title>The Rice Annotation Project Database (RAP-DB): hub for Oryza sativa ssp. japonica genome information.</title>
        <authorList>
            <person name="Ohyanagi H."/>
            <person name="Tanaka T."/>
            <person name="Sakai H."/>
            <person name="Shigemoto Y."/>
            <person name="Yamaguchi K."/>
            <person name="Habara T."/>
            <person name="Fujii Y."/>
            <person name="Antonio B.A."/>
            <person name="Nagamura Y."/>
            <person name="Imanishi T."/>
            <person name="Ikeo K."/>
            <person name="Itoh T."/>
            <person name="Gojobori T."/>
            <person name="Sasaki T."/>
        </authorList>
    </citation>
    <scope>NUCLEOTIDE SEQUENCE</scope>
</reference>
<dbReference type="Proteomes" id="UP000007752">
    <property type="component" value="Chromosome 12"/>
</dbReference>
<dbReference type="KEGG" id="osa:4352036"/>
<accession>A0A8J8Y233</accession>
<evidence type="ECO:0000256" key="2">
    <source>
        <dbReference type="SAM" id="MobiDB-lite"/>
    </source>
</evidence>
<evidence type="ECO:0000313" key="4">
    <source>
        <dbReference type="EMBL" id="EEE53078.1"/>
    </source>
</evidence>
<reference evidence="3" key="9">
    <citation type="submission" date="2012-08" db="EMBL/GenBank/DDBJ databases">
        <title>The Second Rice Annotation Project Meeting (RAP2).</title>
        <authorList>
            <consortium name="The Rice Annotation Project (RAP)"/>
        </authorList>
    </citation>
    <scope>NUCLEOTIDE SEQUENCE</scope>
</reference>